<keyword evidence="6" id="KW-0560">Oxidoreductase</keyword>
<dbReference type="PROSITE" id="PS51085">
    <property type="entry name" value="2FE2S_FER_2"/>
    <property type="match status" value="1"/>
</dbReference>
<feature type="domain" description="FAD-binding FR-type" evidence="10">
    <location>
        <begin position="2"/>
        <end position="105"/>
    </location>
</feature>
<organism evidence="11 12">
    <name type="scientific">Dyadobacter chenhuakuii</name>
    <dbReference type="NCBI Taxonomy" id="2909339"/>
    <lineage>
        <taxon>Bacteria</taxon>
        <taxon>Pseudomonadati</taxon>
        <taxon>Bacteroidota</taxon>
        <taxon>Cytophagia</taxon>
        <taxon>Cytophagales</taxon>
        <taxon>Spirosomataceae</taxon>
        <taxon>Dyadobacter</taxon>
    </lineage>
</organism>
<name>A0A9X1QF13_9BACT</name>
<dbReference type="PRINTS" id="PR00371">
    <property type="entry name" value="FPNCR"/>
</dbReference>
<dbReference type="GO" id="GO:0051537">
    <property type="term" value="F:2 iron, 2 sulfur cluster binding"/>
    <property type="evidence" value="ECO:0007669"/>
    <property type="project" value="UniProtKB-KW"/>
</dbReference>
<dbReference type="Pfam" id="PF00970">
    <property type="entry name" value="FAD_binding_6"/>
    <property type="match status" value="1"/>
</dbReference>
<evidence type="ECO:0000259" key="10">
    <source>
        <dbReference type="PROSITE" id="PS51384"/>
    </source>
</evidence>
<evidence type="ECO:0000259" key="9">
    <source>
        <dbReference type="PROSITE" id="PS51085"/>
    </source>
</evidence>
<proteinExistence type="predicted"/>
<dbReference type="InterPro" id="IPR050415">
    <property type="entry name" value="MRET"/>
</dbReference>
<dbReference type="CDD" id="cd00207">
    <property type="entry name" value="fer2"/>
    <property type="match status" value="1"/>
</dbReference>
<dbReference type="Gene3D" id="3.10.20.30">
    <property type="match status" value="1"/>
</dbReference>
<dbReference type="SUPFAM" id="SSF52343">
    <property type="entry name" value="Ferredoxin reductase-like, C-terminal NADP-linked domain"/>
    <property type="match status" value="1"/>
</dbReference>
<keyword evidence="7" id="KW-0408">Iron</keyword>
<dbReference type="InterPro" id="IPR012675">
    <property type="entry name" value="Beta-grasp_dom_sf"/>
</dbReference>
<gene>
    <name evidence="11" type="ORF">L0661_13350</name>
</gene>
<evidence type="ECO:0000256" key="5">
    <source>
        <dbReference type="ARBA" id="ARBA00022827"/>
    </source>
</evidence>
<dbReference type="EMBL" id="JAKFFV010000008">
    <property type="protein sequence ID" value="MCF2499302.1"/>
    <property type="molecule type" value="Genomic_DNA"/>
</dbReference>
<keyword evidence="3" id="KW-0001">2Fe-2S</keyword>
<accession>A0A9X1QF13</accession>
<dbReference type="Pfam" id="PF00175">
    <property type="entry name" value="NAD_binding_1"/>
    <property type="match status" value="1"/>
</dbReference>
<dbReference type="InterPro" id="IPR017938">
    <property type="entry name" value="Riboflavin_synthase-like_b-brl"/>
</dbReference>
<comment type="caution">
    <text evidence="11">The sequence shown here is derived from an EMBL/GenBank/DDBJ whole genome shotgun (WGS) entry which is preliminary data.</text>
</comment>
<sequence>MSKYYFLKVKEIEKETEEASTLHFWHPLNEVVAYRPGQFLTLLLPVDDKKIRRSYSMSSSPYTDVSLAITIKRVPGGYASNLLLDTIKVGDTLEVMEPMGAFFPKQSDDQTRQVVFIGAGSGVTPLFSILKSVLMVEPESEVFLIYGSRNEESIIFKDKLDALQAKYGERLKVVHTLSQPSENWEGEKGRLNKSHLLKIVEKLPSLNKAEAEFFLCGPEDMMEEAHRALAILAVPENKIRKESFMTATAAQPGEVTLDEEDDTLKTREITLFYEGAEYKLPVKPHETVLEAALNMDIDLPYSCQAGMCTACLGRCTSGKVHLDEEDALSDAELNEGFILTCVSHPMSDDVIIEVE</sequence>
<evidence type="ECO:0000256" key="1">
    <source>
        <dbReference type="ARBA" id="ARBA00001974"/>
    </source>
</evidence>
<protein>
    <submittedName>
        <fullName evidence="11">Ferredoxin--NADP reductase</fullName>
    </submittedName>
</protein>
<dbReference type="InterPro" id="IPR008333">
    <property type="entry name" value="Cbr1-like_FAD-bd_dom"/>
</dbReference>
<keyword evidence="8" id="KW-0411">Iron-sulfur</keyword>
<dbReference type="AlphaFoldDB" id="A0A9X1QF13"/>
<dbReference type="Pfam" id="PF00111">
    <property type="entry name" value="Fer2"/>
    <property type="match status" value="1"/>
</dbReference>
<dbReference type="Gene3D" id="2.40.30.10">
    <property type="entry name" value="Translation factors"/>
    <property type="match status" value="1"/>
</dbReference>
<dbReference type="InterPro" id="IPR001041">
    <property type="entry name" value="2Fe-2S_ferredoxin-type"/>
</dbReference>
<feature type="domain" description="2Fe-2S ferredoxin-type" evidence="9">
    <location>
        <begin position="267"/>
        <end position="355"/>
    </location>
</feature>
<dbReference type="InterPro" id="IPR001433">
    <property type="entry name" value="OxRdtase_FAD/NAD-bd"/>
</dbReference>
<comment type="cofactor">
    <cofactor evidence="1">
        <name>FAD</name>
        <dbReference type="ChEBI" id="CHEBI:57692"/>
    </cofactor>
</comment>
<evidence type="ECO:0000256" key="3">
    <source>
        <dbReference type="ARBA" id="ARBA00022714"/>
    </source>
</evidence>
<dbReference type="PROSITE" id="PS51384">
    <property type="entry name" value="FAD_FR"/>
    <property type="match status" value="1"/>
</dbReference>
<evidence type="ECO:0000256" key="7">
    <source>
        <dbReference type="ARBA" id="ARBA00023004"/>
    </source>
</evidence>
<evidence type="ECO:0000256" key="8">
    <source>
        <dbReference type="ARBA" id="ARBA00023014"/>
    </source>
</evidence>
<dbReference type="Proteomes" id="UP001139411">
    <property type="component" value="Unassembled WGS sequence"/>
</dbReference>
<dbReference type="InterPro" id="IPR017927">
    <property type="entry name" value="FAD-bd_FR_type"/>
</dbReference>
<dbReference type="GO" id="GO:0046872">
    <property type="term" value="F:metal ion binding"/>
    <property type="evidence" value="ECO:0007669"/>
    <property type="project" value="UniProtKB-KW"/>
</dbReference>
<dbReference type="CDD" id="cd06214">
    <property type="entry name" value="PA_degradation_oxidoreductase_like"/>
    <property type="match status" value="1"/>
</dbReference>
<dbReference type="InterPro" id="IPR001709">
    <property type="entry name" value="Flavoprot_Pyr_Nucl_cyt_Rdtase"/>
</dbReference>
<dbReference type="InterPro" id="IPR036010">
    <property type="entry name" value="2Fe-2S_ferredoxin-like_sf"/>
</dbReference>
<dbReference type="GO" id="GO:0050660">
    <property type="term" value="F:flavin adenine dinucleotide binding"/>
    <property type="evidence" value="ECO:0007669"/>
    <property type="project" value="TreeGrafter"/>
</dbReference>
<evidence type="ECO:0000313" key="11">
    <source>
        <dbReference type="EMBL" id="MCF2499302.1"/>
    </source>
</evidence>
<dbReference type="PRINTS" id="PR00410">
    <property type="entry name" value="PHEHYDRXLASE"/>
</dbReference>
<evidence type="ECO:0000256" key="4">
    <source>
        <dbReference type="ARBA" id="ARBA00022723"/>
    </source>
</evidence>
<dbReference type="Gene3D" id="3.40.50.80">
    <property type="entry name" value="Nucleotide-binding domain of ferredoxin-NADP reductase (FNR) module"/>
    <property type="match status" value="1"/>
</dbReference>
<keyword evidence="4" id="KW-0479">Metal-binding</keyword>
<dbReference type="PANTHER" id="PTHR47354">
    <property type="entry name" value="NADH OXIDOREDUCTASE HCR"/>
    <property type="match status" value="1"/>
</dbReference>
<dbReference type="SUPFAM" id="SSF54292">
    <property type="entry name" value="2Fe-2S ferredoxin-like"/>
    <property type="match status" value="1"/>
</dbReference>
<keyword evidence="2" id="KW-0285">Flavoprotein</keyword>
<dbReference type="PROSITE" id="PS00197">
    <property type="entry name" value="2FE2S_FER_1"/>
    <property type="match status" value="1"/>
</dbReference>
<dbReference type="InterPro" id="IPR039261">
    <property type="entry name" value="FNR_nucleotide-bd"/>
</dbReference>
<reference evidence="11" key="1">
    <citation type="submission" date="2022-01" db="EMBL/GenBank/DDBJ databases">
        <title>Novel species in genus Dyadobacter.</title>
        <authorList>
            <person name="Ma C."/>
        </authorList>
    </citation>
    <scope>NUCLEOTIDE SEQUENCE</scope>
    <source>
        <strain evidence="11">CY357</strain>
    </source>
</reference>
<evidence type="ECO:0000313" key="12">
    <source>
        <dbReference type="Proteomes" id="UP001139411"/>
    </source>
</evidence>
<evidence type="ECO:0000256" key="2">
    <source>
        <dbReference type="ARBA" id="ARBA00022630"/>
    </source>
</evidence>
<dbReference type="SUPFAM" id="SSF63380">
    <property type="entry name" value="Riboflavin synthase domain-like"/>
    <property type="match status" value="1"/>
</dbReference>
<dbReference type="GO" id="GO:0016491">
    <property type="term" value="F:oxidoreductase activity"/>
    <property type="evidence" value="ECO:0007669"/>
    <property type="project" value="UniProtKB-KW"/>
</dbReference>
<dbReference type="InterPro" id="IPR006058">
    <property type="entry name" value="2Fe2S_fd_BS"/>
</dbReference>
<evidence type="ECO:0000256" key="6">
    <source>
        <dbReference type="ARBA" id="ARBA00023002"/>
    </source>
</evidence>
<dbReference type="PANTHER" id="PTHR47354:SF8">
    <property type="entry name" value="1,2-PHENYLACETYL-COA EPOXIDASE, SUBUNIT E"/>
    <property type="match status" value="1"/>
</dbReference>
<dbReference type="RefSeq" id="WP_233799183.1">
    <property type="nucleotide sequence ID" value="NZ_JAKFFV010000008.1"/>
</dbReference>
<keyword evidence="5" id="KW-0274">FAD</keyword>